<gene>
    <name evidence="2" type="ORF">GN244_ATG10170</name>
</gene>
<keyword evidence="1" id="KW-1133">Transmembrane helix</keyword>
<dbReference type="AlphaFoldDB" id="A0A833T273"/>
<dbReference type="EMBL" id="WSZM01000234">
    <property type="protein sequence ID" value="KAF4037725.1"/>
    <property type="molecule type" value="Genomic_DNA"/>
</dbReference>
<name>A0A833T273_PHYIN</name>
<dbReference type="Proteomes" id="UP000602510">
    <property type="component" value="Unassembled WGS sequence"/>
</dbReference>
<proteinExistence type="predicted"/>
<feature type="transmembrane region" description="Helical" evidence="1">
    <location>
        <begin position="23"/>
        <end position="41"/>
    </location>
</feature>
<keyword evidence="3" id="KW-1185">Reference proteome</keyword>
<dbReference type="InterPro" id="IPR036259">
    <property type="entry name" value="MFS_trans_sf"/>
</dbReference>
<evidence type="ECO:0000256" key="1">
    <source>
        <dbReference type="SAM" id="Phobius"/>
    </source>
</evidence>
<protein>
    <submittedName>
        <fullName evidence="2">Putative MFS domain-containing protein</fullName>
    </submittedName>
</protein>
<reference evidence="2" key="1">
    <citation type="submission" date="2020-04" db="EMBL/GenBank/DDBJ databases">
        <title>Hybrid Assembly of Korean Phytophthora infestans isolates.</title>
        <authorList>
            <person name="Prokchorchik M."/>
            <person name="Lee Y."/>
            <person name="Seo J."/>
            <person name="Cho J.-H."/>
            <person name="Park Y.-E."/>
            <person name="Jang D.-C."/>
            <person name="Im J.-S."/>
            <person name="Choi J.-G."/>
            <person name="Park H.-J."/>
            <person name="Lee G.-B."/>
            <person name="Lee Y.-G."/>
            <person name="Hong S.-Y."/>
            <person name="Cho K."/>
            <person name="Sohn K.H."/>
        </authorList>
    </citation>
    <scope>NUCLEOTIDE SEQUENCE</scope>
    <source>
        <strain evidence="2">KR_1_A1</strain>
    </source>
</reference>
<keyword evidence="1" id="KW-0472">Membrane</keyword>
<comment type="caution">
    <text evidence="2">The sequence shown here is derived from an EMBL/GenBank/DDBJ whole genome shotgun (WGS) entry which is preliminary data.</text>
</comment>
<evidence type="ECO:0000313" key="3">
    <source>
        <dbReference type="Proteomes" id="UP000602510"/>
    </source>
</evidence>
<sequence length="70" mass="7555">MAAGVVVNVHNNDDDVPTEGSRTYAIIVCVFAALGGLFFGYDQGVTSGVLIMDSFIRRIYIWSLTSLVTP</sequence>
<organism evidence="2 3">
    <name type="scientific">Phytophthora infestans</name>
    <name type="common">Potato late blight agent</name>
    <name type="synonym">Botrytis infestans</name>
    <dbReference type="NCBI Taxonomy" id="4787"/>
    <lineage>
        <taxon>Eukaryota</taxon>
        <taxon>Sar</taxon>
        <taxon>Stramenopiles</taxon>
        <taxon>Oomycota</taxon>
        <taxon>Peronosporomycetes</taxon>
        <taxon>Peronosporales</taxon>
        <taxon>Peronosporaceae</taxon>
        <taxon>Phytophthora</taxon>
    </lineage>
</organism>
<accession>A0A833T273</accession>
<evidence type="ECO:0000313" key="2">
    <source>
        <dbReference type="EMBL" id="KAF4037725.1"/>
    </source>
</evidence>
<dbReference type="Gene3D" id="1.20.1250.20">
    <property type="entry name" value="MFS general substrate transporter like domains"/>
    <property type="match status" value="1"/>
</dbReference>
<keyword evidence="1" id="KW-0812">Transmembrane</keyword>